<dbReference type="PANTHER" id="PTHR34382:SF7">
    <property type="entry name" value="PTS SYSTEM N,N'-DIACETYLCHITOBIOSE-SPECIFIC EIIA COMPONENT"/>
    <property type="match status" value="1"/>
</dbReference>
<feature type="active site" description="Tele-phosphohistidine intermediate" evidence="5">
    <location>
        <position position="75"/>
    </location>
</feature>
<gene>
    <name evidence="8" type="ORF">H9R40_14735</name>
</gene>
<keyword evidence="6" id="KW-0479">Metal-binding</keyword>
<dbReference type="PROSITE" id="PS51095">
    <property type="entry name" value="PTS_EIIA_TYPE_3"/>
    <property type="match status" value="1"/>
</dbReference>
<dbReference type="EMBL" id="JACSEP010000034">
    <property type="protein sequence ID" value="MBC6324470.1"/>
    <property type="molecule type" value="Genomic_DNA"/>
</dbReference>
<evidence type="ECO:0000256" key="7">
    <source>
        <dbReference type="PROSITE-ProRule" id="PRU00418"/>
    </source>
</evidence>
<evidence type="ECO:0000256" key="2">
    <source>
        <dbReference type="ARBA" id="ARBA00022597"/>
    </source>
</evidence>
<keyword evidence="2" id="KW-0762">Sugar transport</keyword>
<dbReference type="GO" id="GO:0046872">
    <property type="term" value="F:metal ion binding"/>
    <property type="evidence" value="ECO:0007669"/>
    <property type="project" value="UniProtKB-KW"/>
</dbReference>
<dbReference type="SUPFAM" id="SSF46973">
    <property type="entry name" value="Enzyme IIa from lactose specific PTS, IIa-lac"/>
    <property type="match status" value="1"/>
</dbReference>
<keyword evidence="4" id="KW-0598">Phosphotransferase system</keyword>
<dbReference type="GO" id="GO:0016740">
    <property type="term" value="F:transferase activity"/>
    <property type="evidence" value="ECO:0007669"/>
    <property type="project" value="UniProtKB-KW"/>
</dbReference>
<protein>
    <submittedName>
        <fullName evidence="8">PTS lactose/cellobiose transporter subunit IIA</fullName>
    </submittedName>
</protein>
<comment type="caution">
    <text evidence="8">The sequence shown here is derived from an EMBL/GenBank/DDBJ whole genome shotgun (WGS) entry which is preliminary data.</text>
</comment>
<sequence length="101" mass="11114">MSYEDDVMSLIIAAGEGRSCAMEALSFAKAGHFSEAEASLTLSADAFRQAHEVQTRLIGLDEGAGKLQMTLVMVHAQDHLMTGMLCREFVTELIEVYKKME</sequence>
<reference evidence="8" key="1">
    <citation type="submission" date="2020-08" db="EMBL/GenBank/DDBJ databases">
        <title>Distribution of Beta-Lactamase Producing Gram-Negative Bacterial Isolates in Isabela River of Santo Domingo, Dominican Republic.</title>
        <authorList>
            <person name="Calderon V."/>
            <person name="Del Rosario C."/>
            <person name="Duarte A."/>
            <person name="Bonnelly R."/>
            <person name="Barauna R."/>
            <person name="Ramos R.T."/>
            <person name="Perdomo O.P."/>
            <person name="Rodriguez De Francisco L.E."/>
            <person name="Franco De Los Santos E.F."/>
        </authorList>
    </citation>
    <scope>NUCLEOTIDE SEQUENCE</scope>
    <source>
        <strain evidence="8">INTEC_BI4_1.1</strain>
    </source>
</reference>
<keyword evidence="1" id="KW-0813">Transport</keyword>
<keyword evidence="6" id="KW-0460">Magnesium</keyword>
<organism evidence="8 9">
    <name type="scientific">Enterobacter kobei</name>
    <dbReference type="NCBI Taxonomy" id="208224"/>
    <lineage>
        <taxon>Bacteria</taxon>
        <taxon>Pseudomonadati</taxon>
        <taxon>Pseudomonadota</taxon>
        <taxon>Gammaproteobacteria</taxon>
        <taxon>Enterobacterales</taxon>
        <taxon>Enterobacteriaceae</taxon>
        <taxon>Enterobacter</taxon>
        <taxon>Enterobacter cloacae complex</taxon>
    </lineage>
</organism>
<dbReference type="RefSeq" id="WP_045269205.1">
    <property type="nucleotide sequence ID" value="NZ_AP022446.1"/>
</dbReference>
<dbReference type="Gene3D" id="1.20.58.80">
    <property type="entry name" value="Phosphotransferase system, lactose/cellobiose-type IIA subunit"/>
    <property type="match status" value="1"/>
</dbReference>
<dbReference type="Pfam" id="PF02255">
    <property type="entry name" value="PTS_IIA"/>
    <property type="match status" value="1"/>
</dbReference>
<evidence type="ECO:0000256" key="6">
    <source>
        <dbReference type="PIRSR" id="PIRSR000699-2"/>
    </source>
</evidence>
<feature type="binding site" evidence="6">
    <location>
        <position position="78"/>
    </location>
    <ligand>
        <name>Mg(2+)</name>
        <dbReference type="ChEBI" id="CHEBI:18420"/>
        <note>ligand shared between all trimeric partners</note>
    </ligand>
</feature>
<name>A0AAW3XKS1_9ENTR</name>
<dbReference type="AlphaFoldDB" id="A0AAW3XKS1"/>
<dbReference type="CDD" id="cd00215">
    <property type="entry name" value="PTS_IIA_lac"/>
    <property type="match status" value="1"/>
</dbReference>
<evidence type="ECO:0000256" key="5">
    <source>
        <dbReference type="PIRSR" id="PIRSR000699-1"/>
    </source>
</evidence>
<evidence type="ECO:0000256" key="1">
    <source>
        <dbReference type="ARBA" id="ARBA00022448"/>
    </source>
</evidence>
<dbReference type="InterPro" id="IPR036542">
    <property type="entry name" value="PTS_IIA_lac/cel_sf"/>
</dbReference>
<dbReference type="PANTHER" id="PTHR34382">
    <property type="entry name" value="PTS SYSTEM N,N'-DIACETYLCHITOBIOSE-SPECIFIC EIIA COMPONENT"/>
    <property type="match status" value="1"/>
</dbReference>
<comment type="cofactor">
    <cofactor evidence="6">
        <name>Mg(2+)</name>
        <dbReference type="ChEBI" id="CHEBI:18420"/>
    </cofactor>
    <text evidence="6">Binds 1 Mg(2+) ion per trimer.</text>
</comment>
<dbReference type="Proteomes" id="UP000613022">
    <property type="component" value="Unassembled WGS sequence"/>
</dbReference>
<feature type="modified residue" description="Phosphohistidine; by HPr" evidence="7">
    <location>
        <position position="75"/>
    </location>
</feature>
<dbReference type="PIRSF" id="PIRSF000699">
    <property type="entry name" value="PTS_IILac_III"/>
    <property type="match status" value="1"/>
</dbReference>
<evidence type="ECO:0000313" key="9">
    <source>
        <dbReference type="Proteomes" id="UP000613022"/>
    </source>
</evidence>
<dbReference type="GO" id="GO:0009401">
    <property type="term" value="P:phosphoenolpyruvate-dependent sugar phosphotransferase system"/>
    <property type="evidence" value="ECO:0007669"/>
    <property type="project" value="UniProtKB-KW"/>
</dbReference>
<keyword evidence="3" id="KW-0808">Transferase</keyword>
<proteinExistence type="predicted"/>
<accession>A0AAW3XKS1</accession>
<evidence type="ECO:0000313" key="8">
    <source>
        <dbReference type="EMBL" id="MBC6324470.1"/>
    </source>
</evidence>
<dbReference type="InterPro" id="IPR003188">
    <property type="entry name" value="PTS_IIA_lac/cel"/>
</dbReference>
<evidence type="ECO:0000256" key="3">
    <source>
        <dbReference type="ARBA" id="ARBA00022679"/>
    </source>
</evidence>
<evidence type="ECO:0000256" key="4">
    <source>
        <dbReference type="ARBA" id="ARBA00022683"/>
    </source>
</evidence>